<keyword evidence="3" id="KW-1185">Reference proteome</keyword>
<dbReference type="AlphaFoldDB" id="K3XUA0"/>
<protein>
    <submittedName>
        <fullName evidence="2">Uncharacterized protein</fullName>
    </submittedName>
</protein>
<dbReference type="EMBL" id="AGNK02002768">
    <property type="status" value="NOT_ANNOTATED_CDS"/>
    <property type="molecule type" value="Genomic_DNA"/>
</dbReference>
<reference evidence="3" key="1">
    <citation type="journal article" date="2012" name="Nat. Biotechnol.">
        <title>Reference genome sequence of the model plant Setaria.</title>
        <authorList>
            <person name="Bennetzen J.L."/>
            <person name="Schmutz J."/>
            <person name="Wang H."/>
            <person name="Percifield R."/>
            <person name="Hawkins J."/>
            <person name="Pontaroli A.C."/>
            <person name="Estep M."/>
            <person name="Feng L."/>
            <person name="Vaughn J.N."/>
            <person name="Grimwood J."/>
            <person name="Jenkins J."/>
            <person name="Barry K."/>
            <person name="Lindquist E."/>
            <person name="Hellsten U."/>
            <person name="Deshpande S."/>
            <person name="Wang X."/>
            <person name="Wu X."/>
            <person name="Mitros T."/>
            <person name="Triplett J."/>
            <person name="Yang X."/>
            <person name="Ye C.Y."/>
            <person name="Mauro-Herrera M."/>
            <person name="Wang L."/>
            <person name="Li P."/>
            <person name="Sharma M."/>
            <person name="Sharma R."/>
            <person name="Ronald P.C."/>
            <person name="Panaud O."/>
            <person name="Kellogg E.A."/>
            <person name="Brutnell T.P."/>
            <person name="Doust A.N."/>
            <person name="Tuskan G.A."/>
            <person name="Rokhsar D."/>
            <person name="Devos K.M."/>
        </authorList>
    </citation>
    <scope>NUCLEOTIDE SEQUENCE [LARGE SCALE GENOMIC DNA]</scope>
    <source>
        <strain evidence="3">cv. Yugu1</strain>
    </source>
</reference>
<accession>K3XUA0</accession>
<sequence length="58" mass="6878">MLVHWKTWFHYNIKMSVCYFHSSLNRARRTTRTVKRSWAKSSGEQRKCASPAAGHLLR</sequence>
<evidence type="ECO:0000313" key="3">
    <source>
        <dbReference type="Proteomes" id="UP000004995"/>
    </source>
</evidence>
<organism evidence="2 3">
    <name type="scientific">Setaria italica</name>
    <name type="common">Foxtail millet</name>
    <name type="synonym">Panicum italicum</name>
    <dbReference type="NCBI Taxonomy" id="4555"/>
    <lineage>
        <taxon>Eukaryota</taxon>
        <taxon>Viridiplantae</taxon>
        <taxon>Streptophyta</taxon>
        <taxon>Embryophyta</taxon>
        <taxon>Tracheophyta</taxon>
        <taxon>Spermatophyta</taxon>
        <taxon>Magnoliopsida</taxon>
        <taxon>Liliopsida</taxon>
        <taxon>Poales</taxon>
        <taxon>Poaceae</taxon>
        <taxon>PACMAD clade</taxon>
        <taxon>Panicoideae</taxon>
        <taxon>Panicodae</taxon>
        <taxon>Paniceae</taxon>
        <taxon>Cenchrinae</taxon>
        <taxon>Setaria</taxon>
    </lineage>
</organism>
<dbReference type="HOGENOM" id="CLU_2982684_0_0_1"/>
<name>K3XUA0_SETIT</name>
<dbReference type="Gramene" id="KQL03521">
    <property type="protein sequence ID" value="KQL03521"/>
    <property type="gene ID" value="SETIT_005507mg"/>
</dbReference>
<dbReference type="Proteomes" id="UP000004995">
    <property type="component" value="Unassembled WGS sequence"/>
</dbReference>
<dbReference type="EnsemblPlants" id="KQL03521">
    <property type="protein sequence ID" value="KQL03521"/>
    <property type="gene ID" value="SETIT_005507mg"/>
</dbReference>
<evidence type="ECO:0000256" key="1">
    <source>
        <dbReference type="SAM" id="MobiDB-lite"/>
    </source>
</evidence>
<proteinExistence type="predicted"/>
<dbReference type="InParanoid" id="K3XUA0"/>
<feature type="region of interest" description="Disordered" evidence="1">
    <location>
        <begin position="35"/>
        <end position="58"/>
    </location>
</feature>
<reference evidence="2" key="2">
    <citation type="submission" date="2018-08" db="UniProtKB">
        <authorList>
            <consortium name="EnsemblPlants"/>
        </authorList>
    </citation>
    <scope>IDENTIFICATION</scope>
    <source>
        <strain evidence="2">Yugu1</strain>
    </source>
</reference>
<evidence type="ECO:0000313" key="2">
    <source>
        <dbReference type="EnsemblPlants" id="KQL03521"/>
    </source>
</evidence>